<dbReference type="GO" id="GO:0002161">
    <property type="term" value="F:aminoacyl-tRNA deacylase activity"/>
    <property type="evidence" value="ECO:0007669"/>
    <property type="project" value="InterPro"/>
</dbReference>
<evidence type="ECO:0000313" key="16">
    <source>
        <dbReference type="Proteomes" id="UP001311799"/>
    </source>
</evidence>
<dbReference type="SUPFAM" id="SSF50677">
    <property type="entry name" value="ValRS/IleRS/LeuRS editing domain"/>
    <property type="match status" value="1"/>
</dbReference>
<comment type="similarity">
    <text evidence="2 12">Belongs to the class-I aminoacyl-tRNA synthetase family.</text>
</comment>
<comment type="catalytic activity">
    <reaction evidence="11">
        <text>tRNA(Val) + L-valine + ATP = L-valyl-tRNA(Val) + AMP + diphosphate</text>
        <dbReference type="Rhea" id="RHEA:10704"/>
        <dbReference type="Rhea" id="RHEA-COMP:9672"/>
        <dbReference type="Rhea" id="RHEA-COMP:9708"/>
        <dbReference type="ChEBI" id="CHEBI:30616"/>
        <dbReference type="ChEBI" id="CHEBI:33019"/>
        <dbReference type="ChEBI" id="CHEBI:57762"/>
        <dbReference type="ChEBI" id="CHEBI:78442"/>
        <dbReference type="ChEBI" id="CHEBI:78537"/>
        <dbReference type="ChEBI" id="CHEBI:456215"/>
        <dbReference type="EC" id="6.1.1.9"/>
    </reaction>
</comment>
<dbReference type="GO" id="GO:0005524">
    <property type="term" value="F:ATP binding"/>
    <property type="evidence" value="ECO:0007669"/>
    <property type="project" value="UniProtKB-KW"/>
</dbReference>
<dbReference type="GO" id="GO:0006438">
    <property type="term" value="P:valyl-tRNA aminoacylation"/>
    <property type="evidence" value="ECO:0007669"/>
    <property type="project" value="InterPro"/>
</dbReference>
<evidence type="ECO:0000256" key="1">
    <source>
        <dbReference type="ARBA" id="ARBA00004496"/>
    </source>
</evidence>
<dbReference type="PRINTS" id="PR00986">
    <property type="entry name" value="TRNASYNTHVAL"/>
</dbReference>
<organism evidence="15 16">
    <name type="scientific">Cryptosporidium xiaoi</name>
    <dbReference type="NCBI Taxonomy" id="659607"/>
    <lineage>
        <taxon>Eukaryota</taxon>
        <taxon>Sar</taxon>
        <taxon>Alveolata</taxon>
        <taxon>Apicomplexa</taxon>
        <taxon>Conoidasida</taxon>
        <taxon>Coccidia</taxon>
        <taxon>Eucoccidiorida</taxon>
        <taxon>Eimeriorina</taxon>
        <taxon>Cryptosporidiidae</taxon>
        <taxon>Cryptosporidium</taxon>
    </lineage>
</organism>
<dbReference type="InterPro" id="IPR033705">
    <property type="entry name" value="Anticodon_Ia_Val"/>
</dbReference>
<dbReference type="EC" id="6.1.1.9" evidence="3"/>
<dbReference type="FunFam" id="3.40.50.620:FF:000020">
    <property type="entry name" value="Valine--tRNA ligase, mitochondrial"/>
    <property type="match status" value="1"/>
</dbReference>
<keyword evidence="5 12" id="KW-0436">Ligase</keyword>
<dbReference type="InterPro" id="IPR009008">
    <property type="entry name" value="Val/Leu/Ile-tRNA-synth_edit"/>
</dbReference>
<evidence type="ECO:0000256" key="10">
    <source>
        <dbReference type="ARBA" id="ARBA00029936"/>
    </source>
</evidence>
<comment type="subcellular location">
    <subcellularLocation>
        <location evidence="1">Cytoplasm</location>
    </subcellularLocation>
</comment>
<dbReference type="Pfam" id="PF08264">
    <property type="entry name" value="Anticodon_1"/>
    <property type="match status" value="1"/>
</dbReference>
<keyword evidence="9 12" id="KW-0030">Aminoacyl-tRNA synthetase</keyword>
<dbReference type="Gene3D" id="1.10.730.10">
    <property type="entry name" value="Isoleucyl-tRNA Synthetase, Domain 1"/>
    <property type="match status" value="1"/>
</dbReference>
<protein>
    <recommendedName>
        <fullName evidence="3">valine--tRNA ligase</fullName>
        <ecNumber evidence="3">6.1.1.9</ecNumber>
    </recommendedName>
    <alternativeName>
        <fullName evidence="10">Valyl-tRNA synthetase</fullName>
    </alternativeName>
</protein>
<accession>A0AAV9Y8S9</accession>
<keyword evidence="8 12" id="KW-0648">Protein biosynthesis</keyword>
<dbReference type="Gene3D" id="3.40.50.620">
    <property type="entry name" value="HUPs"/>
    <property type="match status" value="2"/>
</dbReference>
<dbReference type="InterPro" id="IPR001412">
    <property type="entry name" value="aa-tRNA-synth_I_CS"/>
</dbReference>
<dbReference type="SUPFAM" id="SSF47323">
    <property type="entry name" value="Anticodon-binding domain of a subclass of class I aminoacyl-tRNA synthetases"/>
    <property type="match status" value="1"/>
</dbReference>
<keyword evidence="7 12" id="KW-0067">ATP-binding</keyword>
<proteinExistence type="inferred from homology"/>
<evidence type="ECO:0000256" key="3">
    <source>
        <dbReference type="ARBA" id="ARBA00013169"/>
    </source>
</evidence>
<evidence type="ECO:0000256" key="7">
    <source>
        <dbReference type="ARBA" id="ARBA00022840"/>
    </source>
</evidence>
<dbReference type="PANTHER" id="PTHR11946:SF109">
    <property type="entry name" value="VALINE--TRNA LIGASE"/>
    <property type="match status" value="1"/>
</dbReference>
<dbReference type="Proteomes" id="UP001311799">
    <property type="component" value="Unassembled WGS sequence"/>
</dbReference>
<evidence type="ECO:0000256" key="12">
    <source>
        <dbReference type="RuleBase" id="RU363035"/>
    </source>
</evidence>
<dbReference type="InterPro" id="IPR013155">
    <property type="entry name" value="M/V/L/I-tRNA-synth_anticd-bd"/>
</dbReference>
<feature type="domain" description="Aminoacyl-tRNA synthetase class Ia" evidence="13">
    <location>
        <begin position="39"/>
        <end position="690"/>
    </location>
</feature>
<evidence type="ECO:0000256" key="11">
    <source>
        <dbReference type="ARBA" id="ARBA00047552"/>
    </source>
</evidence>
<keyword evidence="4" id="KW-0963">Cytoplasm</keyword>
<dbReference type="EMBL" id="JAWDEY010000005">
    <property type="protein sequence ID" value="KAK6590626.1"/>
    <property type="molecule type" value="Genomic_DNA"/>
</dbReference>
<comment type="caution">
    <text evidence="15">The sequence shown here is derived from an EMBL/GenBank/DDBJ whole genome shotgun (WGS) entry which is preliminary data.</text>
</comment>
<dbReference type="CDD" id="cd07962">
    <property type="entry name" value="Anticodon_Ia_Val"/>
    <property type="match status" value="1"/>
</dbReference>
<dbReference type="FunFam" id="3.40.50.620:FF:000078">
    <property type="entry name" value="Valine--tRNA ligase, mitochondrial"/>
    <property type="match status" value="1"/>
</dbReference>
<evidence type="ECO:0000259" key="14">
    <source>
        <dbReference type="Pfam" id="PF08264"/>
    </source>
</evidence>
<dbReference type="PANTHER" id="PTHR11946">
    <property type="entry name" value="VALYL-TRNA SYNTHETASES"/>
    <property type="match status" value="1"/>
</dbReference>
<reference evidence="15 16" key="1">
    <citation type="submission" date="2023-10" db="EMBL/GenBank/DDBJ databases">
        <title>Comparative genomics analysis reveals potential genetic determinants of host preference in Cryptosporidium xiaoi.</title>
        <authorList>
            <person name="Xiao L."/>
            <person name="Li J."/>
        </authorList>
    </citation>
    <scope>NUCLEOTIDE SEQUENCE [LARGE SCALE GENOMIC DNA]</scope>
    <source>
        <strain evidence="15 16">52996</strain>
    </source>
</reference>
<name>A0AAV9Y8S9_9CRYT</name>
<evidence type="ECO:0000256" key="2">
    <source>
        <dbReference type="ARBA" id="ARBA00005594"/>
    </source>
</evidence>
<dbReference type="Pfam" id="PF00133">
    <property type="entry name" value="tRNA-synt_1"/>
    <property type="match status" value="1"/>
</dbReference>
<evidence type="ECO:0000256" key="6">
    <source>
        <dbReference type="ARBA" id="ARBA00022741"/>
    </source>
</evidence>
<dbReference type="InterPro" id="IPR009080">
    <property type="entry name" value="tRNAsynth_Ia_anticodon-bd"/>
</dbReference>
<dbReference type="NCBIfam" id="TIGR00422">
    <property type="entry name" value="valS"/>
    <property type="match status" value="1"/>
</dbReference>
<dbReference type="AlphaFoldDB" id="A0AAV9Y8S9"/>
<dbReference type="InterPro" id="IPR014729">
    <property type="entry name" value="Rossmann-like_a/b/a_fold"/>
</dbReference>
<dbReference type="CDD" id="cd00817">
    <property type="entry name" value="ValRS_core"/>
    <property type="match status" value="1"/>
</dbReference>
<dbReference type="GO" id="GO:0005829">
    <property type="term" value="C:cytosol"/>
    <property type="evidence" value="ECO:0007669"/>
    <property type="project" value="TreeGrafter"/>
</dbReference>
<keyword evidence="6 12" id="KW-0547">Nucleotide-binding</keyword>
<evidence type="ECO:0000256" key="5">
    <source>
        <dbReference type="ARBA" id="ARBA00022598"/>
    </source>
</evidence>
<dbReference type="GO" id="GO:0004832">
    <property type="term" value="F:valine-tRNA ligase activity"/>
    <property type="evidence" value="ECO:0007669"/>
    <property type="project" value="UniProtKB-EC"/>
</dbReference>
<feature type="domain" description="Methionyl/Valyl/Leucyl/Isoleucyl-tRNA synthetase anticodon-binding" evidence="14">
    <location>
        <begin position="749"/>
        <end position="899"/>
    </location>
</feature>
<gene>
    <name evidence="15" type="ORF">RS030_142099</name>
</gene>
<dbReference type="Gene3D" id="3.90.740.10">
    <property type="entry name" value="Valyl/Leucyl/Isoleucyl-tRNA synthetase, editing domain"/>
    <property type="match status" value="1"/>
</dbReference>
<keyword evidence="16" id="KW-1185">Reference proteome</keyword>
<evidence type="ECO:0000259" key="13">
    <source>
        <dbReference type="Pfam" id="PF00133"/>
    </source>
</evidence>
<evidence type="ECO:0000256" key="8">
    <source>
        <dbReference type="ARBA" id="ARBA00022917"/>
    </source>
</evidence>
<dbReference type="SUPFAM" id="SSF52374">
    <property type="entry name" value="Nucleotidylyl transferase"/>
    <property type="match status" value="1"/>
</dbReference>
<dbReference type="InterPro" id="IPR002300">
    <property type="entry name" value="aa-tRNA-synth_Ia"/>
</dbReference>
<dbReference type="InterPro" id="IPR002303">
    <property type="entry name" value="Valyl-tRNA_ligase"/>
</dbReference>
<dbReference type="NCBIfam" id="NF004349">
    <property type="entry name" value="PRK05729.1"/>
    <property type="match status" value="1"/>
</dbReference>
<evidence type="ECO:0000313" key="15">
    <source>
        <dbReference type="EMBL" id="KAK6590626.1"/>
    </source>
</evidence>
<evidence type="ECO:0000256" key="4">
    <source>
        <dbReference type="ARBA" id="ARBA00022490"/>
    </source>
</evidence>
<sequence>MTSLDKVKLFESLLEKKTGLSMEMAATYNPSDVESHWDSIWCESQLFTPDNERAKTLKSTEKFVIALPPPNVTGRLHLGHTLTAAIQDSLCRFYRMTGKEVLWIPGTDHAGIATQSVVERITLKEEKKTLHDFSREEFLKKIWDWKEKHGSAICSQFRRLGCSLDWSREFFTMSKPMSKAVVKAFVDLFNKGYIFRKTRLVSWSCHLRTALSDIEVDTMEIDKPTRIRVPGHEKTVEVGVLWHFSYPIEQPDRSYEWHFLPENLSRIEKITVATTRIETMLGDVAIAIHPNDGRYKSLVGKHCLHPFIKNRKIIVIEDEYVDPDFGTGCVKITPAHDKNDYDIATRHNERCQTCGTDEKLEFISIFTENGEINENCGIFSGMHRFKCREVIEKELDRIGLLVEKTPNSKPMQIPICTRSNDIVELMLKPQWWMDCKPFAKRACDAVRSKELIIEPSFHEQTWFYWLENIQDWCISRQLLWGHRIPAYKVIMKDETKNTDEKWVAAESSELAIQEAIRIFHLDEEFTVEQDDDVLDTWFSSGLIPFSPLGWPELCNVKDSDYSIYFPTTLIETGSDIIFFWVARMVMLSFACTDQLPFKTVYLHAMVRDSQGRKMSKSLGNVIDPIEIIQGITLESLNEKLSEGNLPQSEINKSRENNSKDFPDGIPECGADALRIGLLAYTKQGRNINLDIKRVVSYRFFCNKIWNACKFVFSNIQLLKEHISVDKFELLSYSELFSNYSNDLQWEDYFILFRLANCIQTVKTSFEKYLFSEVVTAVYNFWLYELCDVYLELVKNRFKDIGNNFNAAFTAGQVLFKCIEYGLILLHPLTPFVTEELYQRIKQIADGTHSKGSISSSSYPSVFSHTELTPAKDTEFKVMMNIVSKIRSLMSILGITNKEKPSISVFILLKNCEDRIRDLIMNVAPQFITRLTLISSTEVVSESNSNRIEELKKTCILDAVDEKISYYLRPPNQVDLSLALKKIGKQLSSNEKLLESYLKKKSSPAYTKVPEMIMRQNEEKIESLTSTIDTLKLAYSNIENLVDLPK</sequence>
<evidence type="ECO:0000256" key="9">
    <source>
        <dbReference type="ARBA" id="ARBA00023146"/>
    </source>
</evidence>
<dbReference type="PROSITE" id="PS00178">
    <property type="entry name" value="AA_TRNA_LIGASE_I"/>
    <property type="match status" value="1"/>
</dbReference>